<keyword evidence="4" id="KW-0949">S-adenosyl-L-methionine</keyword>
<dbReference type="InterPro" id="IPR002295">
    <property type="entry name" value="N4/N6-MTase_EcoPI_Mod-like"/>
</dbReference>
<dbReference type="SUPFAM" id="SSF53335">
    <property type="entry name" value="S-adenosyl-L-methionine-dependent methyltransferases"/>
    <property type="match status" value="1"/>
</dbReference>
<organism evidence="6 7">
    <name type="scientific">Cryobacterium frigoriphilum</name>
    <dbReference type="NCBI Taxonomy" id="1259150"/>
    <lineage>
        <taxon>Bacteria</taxon>
        <taxon>Bacillati</taxon>
        <taxon>Actinomycetota</taxon>
        <taxon>Actinomycetes</taxon>
        <taxon>Micrococcales</taxon>
        <taxon>Microbacteriaceae</taxon>
        <taxon>Cryobacterium</taxon>
    </lineage>
</organism>
<evidence type="ECO:0000256" key="3">
    <source>
        <dbReference type="ARBA" id="ARBA00022679"/>
    </source>
</evidence>
<evidence type="ECO:0000259" key="5">
    <source>
        <dbReference type="Pfam" id="PF01555"/>
    </source>
</evidence>
<evidence type="ECO:0000313" key="7">
    <source>
        <dbReference type="Proteomes" id="UP000297447"/>
    </source>
</evidence>
<accession>A0A4R8ZTB2</accession>
<dbReference type="PRINTS" id="PR00506">
    <property type="entry name" value="D21N6MTFRASE"/>
</dbReference>
<keyword evidence="7" id="KW-1185">Reference proteome</keyword>
<dbReference type="PROSITE" id="PS00092">
    <property type="entry name" value="N6_MTASE"/>
    <property type="match status" value="1"/>
</dbReference>
<comment type="similarity">
    <text evidence="1">Belongs to the N(4)/N(6)-methyltransferase family.</text>
</comment>
<dbReference type="Proteomes" id="UP000297447">
    <property type="component" value="Unassembled WGS sequence"/>
</dbReference>
<sequence>MAHLDNLVERISDPTLRAQIAAEVAKLVERKDFGLVFQRHLPEDLEVPSVRPRRGDTVRIRQAETKQNYVVLSTRAREASIIAVDAAKQTVEGSYTERHDFDGLVVVKDFNVPIYPGLQQLGEIKRGGEKPAHLVIEGENYYALEMLLYTNESKVDVIYVDPPYNTGADDWIYNDRFVSKTDAYRHSKWLSFMERRLIHAKRLLKDTGVVIVAIGDDEHHRLRMLMDQVFGANNFIANVTWQGGGSALARHHAGGTDYMLVYGQNAEKVGKFLDPKPFATDMLRLVQETLSHGSTAEQAQVALRAFIKANSKSMSEGLTRFNNIDPSGMIYETADLTNRLYRPNLRYTVTDPESGRVYDPPENGWTVKKGLMDEFVSAGLIAFGQRPRKKKSLDEYIYEMPVPTFVHSRNAANAHLERVLGDKRFPFPKDHEVIMRWLRMAGRKDAVILDFFGGSGTTTEAVIRLNAEDGGMRQSILVTNNEVAAKVAAKLRSSGYFPGDPEWEAEGVFQKVTRPRIETVVTGVRPDGSTYSEGLDENVTFQKLTYEDANLVALGRKFDAVAPLLWMKAGALGPVVRRDGDNAWALPGDAVYGILFDTAHAKTFADFVAEHLMPIRHVYVVTDSESAFQTAVAYLPAEQRISTTRLYSDYLHSFEINGKG</sequence>
<dbReference type="GO" id="GO:0003677">
    <property type="term" value="F:DNA binding"/>
    <property type="evidence" value="ECO:0007669"/>
    <property type="project" value="InterPro"/>
</dbReference>
<evidence type="ECO:0000256" key="2">
    <source>
        <dbReference type="ARBA" id="ARBA00022603"/>
    </source>
</evidence>
<gene>
    <name evidence="6" type="ORF">E3T55_19600</name>
</gene>
<proteinExistence type="inferred from homology"/>
<dbReference type="Pfam" id="PF01555">
    <property type="entry name" value="N6_N4_Mtase"/>
    <property type="match status" value="1"/>
</dbReference>
<dbReference type="EMBL" id="SOHE01000090">
    <property type="protein sequence ID" value="TFD45001.1"/>
    <property type="molecule type" value="Genomic_DNA"/>
</dbReference>
<name>A0A4R8ZTB2_9MICO</name>
<evidence type="ECO:0000313" key="6">
    <source>
        <dbReference type="EMBL" id="TFD45001.1"/>
    </source>
</evidence>
<dbReference type="GO" id="GO:0032259">
    <property type="term" value="P:methylation"/>
    <property type="evidence" value="ECO:0007669"/>
    <property type="project" value="UniProtKB-KW"/>
</dbReference>
<dbReference type="OrthoDB" id="9773060at2"/>
<evidence type="ECO:0000256" key="4">
    <source>
        <dbReference type="ARBA" id="ARBA00022691"/>
    </source>
</evidence>
<dbReference type="GO" id="GO:0008170">
    <property type="term" value="F:N-methyltransferase activity"/>
    <property type="evidence" value="ECO:0007669"/>
    <property type="project" value="InterPro"/>
</dbReference>
<keyword evidence="3 6" id="KW-0808">Transferase</keyword>
<evidence type="ECO:0000256" key="1">
    <source>
        <dbReference type="ARBA" id="ARBA00006594"/>
    </source>
</evidence>
<reference evidence="6 7" key="1">
    <citation type="submission" date="2019-03" db="EMBL/GenBank/DDBJ databases">
        <title>Genomics of glacier-inhabiting Cryobacterium strains.</title>
        <authorList>
            <person name="Liu Q."/>
            <person name="Xin Y.-H."/>
        </authorList>
    </citation>
    <scope>NUCLEOTIDE SEQUENCE [LARGE SCALE GENOMIC DNA]</scope>
    <source>
        <strain evidence="6 7">Hh14</strain>
    </source>
</reference>
<dbReference type="InterPro" id="IPR029063">
    <property type="entry name" value="SAM-dependent_MTases_sf"/>
</dbReference>
<dbReference type="InterPro" id="IPR002941">
    <property type="entry name" value="DNA_methylase_N4/N6"/>
</dbReference>
<dbReference type="Gene3D" id="3.40.50.150">
    <property type="entry name" value="Vaccinia Virus protein VP39"/>
    <property type="match status" value="1"/>
</dbReference>
<comment type="caution">
    <text evidence="6">The sequence shown here is derived from an EMBL/GenBank/DDBJ whole genome shotgun (WGS) entry which is preliminary data.</text>
</comment>
<dbReference type="AlphaFoldDB" id="A0A4R8ZTB2"/>
<protein>
    <submittedName>
        <fullName evidence="6">Site-specific DNA-methyltransferase</fullName>
    </submittedName>
</protein>
<keyword evidence="2 6" id="KW-0489">Methyltransferase</keyword>
<dbReference type="InterPro" id="IPR002052">
    <property type="entry name" value="DNA_methylase_N6_adenine_CS"/>
</dbReference>
<feature type="domain" description="DNA methylase N-4/N-6" evidence="5">
    <location>
        <begin position="155"/>
        <end position="468"/>
    </location>
</feature>